<dbReference type="Pfam" id="PF23282">
    <property type="entry name" value="WHD_ROQ1"/>
    <property type="match status" value="1"/>
</dbReference>
<dbReference type="SUPFAM" id="SSF52058">
    <property type="entry name" value="L domain-like"/>
    <property type="match status" value="1"/>
</dbReference>
<organism evidence="6 7">
    <name type="scientific">Linum tenue</name>
    <dbReference type="NCBI Taxonomy" id="586396"/>
    <lineage>
        <taxon>Eukaryota</taxon>
        <taxon>Viridiplantae</taxon>
        <taxon>Streptophyta</taxon>
        <taxon>Embryophyta</taxon>
        <taxon>Tracheophyta</taxon>
        <taxon>Spermatophyta</taxon>
        <taxon>Magnoliopsida</taxon>
        <taxon>eudicotyledons</taxon>
        <taxon>Gunneridae</taxon>
        <taxon>Pentapetalae</taxon>
        <taxon>rosids</taxon>
        <taxon>fabids</taxon>
        <taxon>Malpighiales</taxon>
        <taxon>Linaceae</taxon>
        <taxon>Linum</taxon>
    </lineage>
</organism>
<feature type="non-terminal residue" evidence="6">
    <location>
        <position position="1"/>
    </location>
</feature>
<keyword evidence="1" id="KW-0433">Leucine-rich repeat</keyword>
<feature type="domain" description="TIR" evidence="5">
    <location>
        <begin position="95"/>
        <end position="229"/>
    </location>
</feature>
<dbReference type="AlphaFoldDB" id="A0AAV0K782"/>
<keyword evidence="2" id="KW-0677">Repeat</keyword>
<dbReference type="SUPFAM" id="SSF52200">
    <property type="entry name" value="Toll/Interleukin receptor TIR domain"/>
    <property type="match status" value="1"/>
</dbReference>
<accession>A0AAV0K782</accession>
<evidence type="ECO:0000313" key="7">
    <source>
        <dbReference type="Proteomes" id="UP001154282"/>
    </source>
</evidence>
<comment type="caution">
    <text evidence="6">The sequence shown here is derived from an EMBL/GenBank/DDBJ whole genome shotgun (WGS) entry which is preliminary data.</text>
</comment>
<protein>
    <recommendedName>
        <fullName evidence="5">TIR domain-containing protein</fullName>
    </recommendedName>
</protein>
<dbReference type="InterPro" id="IPR058192">
    <property type="entry name" value="WHD_ROQ1-like"/>
</dbReference>
<dbReference type="InterPro" id="IPR032675">
    <property type="entry name" value="LRR_dom_sf"/>
</dbReference>
<dbReference type="InterPro" id="IPR044974">
    <property type="entry name" value="Disease_R_plants"/>
</dbReference>
<evidence type="ECO:0000256" key="4">
    <source>
        <dbReference type="SAM" id="MobiDB-lite"/>
    </source>
</evidence>
<evidence type="ECO:0000259" key="5">
    <source>
        <dbReference type="PROSITE" id="PS50104"/>
    </source>
</evidence>
<dbReference type="PRINTS" id="PR00364">
    <property type="entry name" value="DISEASERSIST"/>
</dbReference>
<dbReference type="SUPFAM" id="SSF52540">
    <property type="entry name" value="P-loop containing nucleoside triphosphate hydrolases"/>
    <property type="match status" value="1"/>
</dbReference>
<evidence type="ECO:0000313" key="6">
    <source>
        <dbReference type="EMBL" id="CAI0417587.1"/>
    </source>
</evidence>
<dbReference type="Gene3D" id="3.40.50.300">
    <property type="entry name" value="P-loop containing nucleotide triphosphate hydrolases"/>
    <property type="match status" value="1"/>
</dbReference>
<dbReference type="InterPro" id="IPR000157">
    <property type="entry name" value="TIR_dom"/>
</dbReference>
<proteinExistence type="predicted"/>
<dbReference type="GO" id="GO:0006952">
    <property type="term" value="P:defense response"/>
    <property type="evidence" value="ECO:0007669"/>
    <property type="project" value="InterPro"/>
</dbReference>
<dbReference type="Pfam" id="PF00931">
    <property type="entry name" value="NB-ARC"/>
    <property type="match status" value="1"/>
</dbReference>
<dbReference type="PROSITE" id="PS50104">
    <property type="entry name" value="TIR"/>
    <property type="match status" value="1"/>
</dbReference>
<dbReference type="Proteomes" id="UP001154282">
    <property type="component" value="Unassembled WGS sequence"/>
</dbReference>
<feature type="compositionally biased region" description="Polar residues" evidence="4">
    <location>
        <begin position="26"/>
        <end position="47"/>
    </location>
</feature>
<dbReference type="InterPro" id="IPR027417">
    <property type="entry name" value="P-loop_NTPase"/>
</dbReference>
<dbReference type="Gene3D" id="1.10.8.430">
    <property type="entry name" value="Helical domain of apoptotic protease-activating factors"/>
    <property type="match status" value="1"/>
</dbReference>
<dbReference type="InterPro" id="IPR002182">
    <property type="entry name" value="NB-ARC"/>
</dbReference>
<keyword evidence="7" id="KW-1185">Reference proteome</keyword>
<dbReference type="FunFam" id="3.40.50.10140:FF:000007">
    <property type="entry name" value="Disease resistance protein (TIR-NBS-LRR class)"/>
    <property type="match status" value="1"/>
</dbReference>
<dbReference type="InterPro" id="IPR042197">
    <property type="entry name" value="Apaf_helical"/>
</dbReference>
<sequence length="1195" mass="134936">EEMGRIRVAMTKITLTFKLCFGKTSSDSNASQQLDAPVSPDNNTSQRVDAPISFGRRSSDHNASQQLDAPISSASASHTDESLHPDTPTLPFPNGEYEVFLNFRGPDTRRNITDLIHRFLIHLKIRTFRDDDELRVGEGIWPELVRAIGQSKIYVVIFSKSYADSKWCLKELAEIVEQRKQGKGHIVIPIFHMVDPSDVRHQTGSYEDSFRRHRMEFDERIVQNWKNAMKEVGNLKGYPISEEGQDGATADLVSNLVWSYLSKNNYALETDELIGIENHVEEVVDKLSLESGSVSTVGIHGMGGIGKTTLAMAVYNKISAHFDRCSFLENIRQKQQETDGILALQKKLISNILRLDSVSSMVDAREGRRIIKERVSQFRVLIVLDDVDEKFKFEEILGNFENFFPNSRFIVTSRNVKILKSLGGDRRCKLYEAQGMTPDRSLQLFCKHSFGMDSPPPGFETLSKDIVSTTGGLPLTLKVVGSSLFREDVGIWKDKLAKLKEIPETEVVESLKISYDTLAHEAKQIFLDIACFFIGEDKENASYMWSDCNFYPITNINILIQRSMIKIGNLNEFQMHDQLRDTGRAIVREEDIDHPWLRSRIWSRDVATDLLLNKKGTGKVKAIRVNSILGLESEHFSNLSELRYFDGQATSLRGDFSGLLPNLRWLQLQHHEESPNGHLTNFHMKNLVIFHFSFSKLVGDDWGGWSHIKMAKKLKVLDLSDPNPYLTKLPEFPESGSLEMLNISNFAYLFLLSSYVELDTRNLLNLKVLNLNNCKLRKIKGGTLGMMKGLRELDLTNIKFIEEGSEWLADIGELPLLEILRAEEASFDEYRQFEVLAGIKLPTSLKVLTTSSALANLVELLQLRELRIIQCRTRVVIPETSTLWWKSSKLESLTLFYSPNLIMAPNATLLPSSLTMLSINFTTLEWLPNLENLENLIELILKSCSELREIQGLGRLKRLQSLTIDSASRLTCLDGLGDLMSGSNCKLAKLTMLDCPLLTTALDDDCRRALDVVHSFQEMHIDGCPRLDGGSIPRLSKLPRLKILRIGGISRVDGNHDGSALLEGLGELNELVELELVRLPTVERLPSLSKLRQLRRLVLWDIPNLREVEGLDGLKSLKRLVLAQCKSLERFPAASLPSTVVRMILDLRGCTNFTSDLSSLAVSGSNVTIRWPHEPITRYPTLDLCKGFSTTSQTD</sequence>
<dbReference type="EMBL" id="CAMGYJ010000005">
    <property type="protein sequence ID" value="CAI0417587.1"/>
    <property type="molecule type" value="Genomic_DNA"/>
</dbReference>
<reference evidence="6" key="1">
    <citation type="submission" date="2022-08" db="EMBL/GenBank/DDBJ databases">
        <authorList>
            <person name="Gutierrez-Valencia J."/>
        </authorList>
    </citation>
    <scope>NUCLEOTIDE SEQUENCE</scope>
</reference>
<keyword evidence="3" id="KW-0520">NAD</keyword>
<feature type="compositionally biased region" description="Polar residues" evidence="4">
    <location>
        <begin position="61"/>
        <end position="77"/>
    </location>
</feature>
<dbReference type="Gene3D" id="3.40.50.10140">
    <property type="entry name" value="Toll/interleukin-1 receptor homology (TIR) domain"/>
    <property type="match status" value="1"/>
</dbReference>
<evidence type="ECO:0000256" key="1">
    <source>
        <dbReference type="ARBA" id="ARBA00022614"/>
    </source>
</evidence>
<gene>
    <name evidence="6" type="ORF">LITE_LOCUS17366</name>
</gene>
<dbReference type="GO" id="GO:0043531">
    <property type="term" value="F:ADP binding"/>
    <property type="evidence" value="ECO:0007669"/>
    <property type="project" value="InterPro"/>
</dbReference>
<dbReference type="SUPFAM" id="SSF52047">
    <property type="entry name" value="RNI-like"/>
    <property type="match status" value="1"/>
</dbReference>
<dbReference type="Pfam" id="PF01582">
    <property type="entry name" value="TIR"/>
    <property type="match status" value="1"/>
</dbReference>
<dbReference type="SMART" id="SM00255">
    <property type="entry name" value="TIR"/>
    <property type="match status" value="1"/>
</dbReference>
<evidence type="ECO:0000256" key="3">
    <source>
        <dbReference type="ARBA" id="ARBA00023027"/>
    </source>
</evidence>
<dbReference type="GO" id="GO:0007165">
    <property type="term" value="P:signal transduction"/>
    <property type="evidence" value="ECO:0007669"/>
    <property type="project" value="InterPro"/>
</dbReference>
<evidence type="ECO:0000256" key="2">
    <source>
        <dbReference type="ARBA" id="ARBA00022737"/>
    </source>
</evidence>
<dbReference type="PANTHER" id="PTHR11017:SF570">
    <property type="entry name" value="DISEASE RESISTANCE PROTEIN (TIR-NBS CLASS)-RELATED"/>
    <property type="match status" value="1"/>
</dbReference>
<dbReference type="PANTHER" id="PTHR11017">
    <property type="entry name" value="LEUCINE-RICH REPEAT-CONTAINING PROTEIN"/>
    <property type="match status" value="1"/>
</dbReference>
<dbReference type="InterPro" id="IPR035897">
    <property type="entry name" value="Toll_tir_struct_dom_sf"/>
</dbReference>
<name>A0AAV0K782_9ROSI</name>
<feature type="region of interest" description="Disordered" evidence="4">
    <location>
        <begin position="26"/>
        <end position="91"/>
    </location>
</feature>
<dbReference type="Gene3D" id="3.80.10.10">
    <property type="entry name" value="Ribonuclease Inhibitor"/>
    <property type="match status" value="3"/>
</dbReference>